<dbReference type="InterPro" id="IPR009057">
    <property type="entry name" value="Homeodomain-like_sf"/>
</dbReference>
<protein>
    <submittedName>
        <fullName evidence="9">Uncharacterized protein</fullName>
    </submittedName>
</protein>
<dbReference type="Pfam" id="PF00249">
    <property type="entry name" value="Myb_DNA-binding"/>
    <property type="match status" value="1"/>
</dbReference>
<dbReference type="GO" id="GO:0003677">
    <property type="term" value="F:DNA binding"/>
    <property type="evidence" value="ECO:0007669"/>
    <property type="project" value="UniProtKB-KW"/>
</dbReference>
<gene>
    <name evidence="9" type="ORF">CDL12_05293</name>
</gene>
<evidence type="ECO:0000313" key="10">
    <source>
        <dbReference type="Proteomes" id="UP000231279"/>
    </source>
</evidence>
<keyword evidence="10" id="KW-1185">Reference proteome</keyword>
<evidence type="ECO:0000259" key="7">
    <source>
        <dbReference type="PROSITE" id="PS50090"/>
    </source>
</evidence>
<dbReference type="AlphaFoldDB" id="A0A2G9HWY4"/>
<dbReference type="STRING" id="429701.A0A2G9HWY4"/>
<evidence type="ECO:0000256" key="3">
    <source>
        <dbReference type="ARBA" id="ARBA00023015"/>
    </source>
</evidence>
<keyword evidence="6" id="KW-0539">Nucleus</keyword>
<dbReference type="PANTHER" id="PTHR47997:SF75">
    <property type="entry name" value="MYB DOMAIN PROTEIN 55"/>
    <property type="match status" value="1"/>
</dbReference>
<dbReference type="InterPro" id="IPR051953">
    <property type="entry name" value="Plant_SW-associated_TFs"/>
</dbReference>
<keyword evidence="2" id="KW-0677">Repeat</keyword>
<evidence type="ECO:0000313" key="9">
    <source>
        <dbReference type="EMBL" id="PIN21993.1"/>
    </source>
</evidence>
<dbReference type="SMART" id="SM00717">
    <property type="entry name" value="SANT"/>
    <property type="match status" value="1"/>
</dbReference>
<dbReference type="PROSITE" id="PS50090">
    <property type="entry name" value="MYB_LIKE"/>
    <property type="match status" value="1"/>
</dbReference>
<dbReference type="OrthoDB" id="2143914at2759"/>
<sequence>MILIKAHGLYGNKWSEIAKLLPGRTENSVKNHWNCSLKKKLDNYLASCPASKHPRFGNKPETGTHFVEAKQSLSTKCLQIELMDGGNGGESCCLDLALGCSSNSSNHRPSTCSKIELFLDKNDTSHSTPDYLSCNDKDFTMSCSFRPRQHSDIHDNPETSLDWPYSYTGLCYEPIQNANSNIFLSTGRFPSTGSFIRQPNRSISVPPSRSHINSSCSPKAILRRAAMSYDNVPSIIRKRAIQRDVSTQDNVDDSLNEVQKVDDDDGVQNLREYVFFPPKYQKVEKFAAIKSVGKCLESAFADA</sequence>
<reference evidence="10" key="1">
    <citation type="journal article" date="2018" name="Gigascience">
        <title>Genome assembly of the Pink Ipe (Handroanthus impetiginosus, Bignoniaceae), a highly valued, ecologically keystone Neotropical timber forest tree.</title>
        <authorList>
            <person name="Silva-Junior O.B."/>
            <person name="Grattapaglia D."/>
            <person name="Novaes E."/>
            <person name="Collevatti R.G."/>
        </authorList>
    </citation>
    <scope>NUCLEOTIDE SEQUENCE [LARGE SCALE GENOMIC DNA]</scope>
    <source>
        <strain evidence="10">cv. UFG-1</strain>
    </source>
</reference>
<evidence type="ECO:0000259" key="8">
    <source>
        <dbReference type="PROSITE" id="PS51294"/>
    </source>
</evidence>
<comment type="caution">
    <text evidence="9">The sequence shown here is derived from an EMBL/GenBank/DDBJ whole genome shotgun (WGS) entry which is preliminary data.</text>
</comment>
<dbReference type="PANTHER" id="PTHR47997">
    <property type="entry name" value="MYB DOMAIN PROTEIN 55"/>
    <property type="match status" value="1"/>
</dbReference>
<keyword evidence="4" id="KW-0238">DNA-binding</keyword>
<name>A0A2G9HWY4_9LAMI</name>
<keyword evidence="3" id="KW-0805">Transcription regulation</keyword>
<organism evidence="9 10">
    <name type="scientific">Handroanthus impetiginosus</name>
    <dbReference type="NCBI Taxonomy" id="429701"/>
    <lineage>
        <taxon>Eukaryota</taxon>
        <taxon>Viridiplantae</taxon>
        <taxon>Streptophyta</taxon>
        <taxon>Embryophyta</taxon>
        <taxon>Tracheophyta</taxon>
        <taxon>Spermatophyta</taxon>
        <taxon>Magnoliopsida</taxon>
        <taxon>eudicotyledons</taxon>
        <taxon>Gunneridae</taxon>
        <taxon>Pentapetalae</taxon>
        <taxon>asterids</taxon>
        <taxon>lamiids</taxon>
        <taxon>Lamiales</taxon>
        <taxon>Bignoniaceae</taxon>
        <taxon>Crescentiina</taxon>
        <taxon>Tabebuia alliance</taxon>
        <taxon>Handroanthus</taxon>
    </lineage>
</organism>
<evidence type="ECO:0000256" key="4">
    <source>
        <dbReference type="ARBA" id="ARBA00023125"/>
    </source>
</evidence>
<evidence type="ECO:0000256" key="5">
    <source>
        <dbReference type="ARBA" id="ARBA00023163"/>
    </source>
</evidence>
<dbReference type="InterPro" id="IPR001005">
    <property type="entry name" value="SANT/Myb"/>
</dbReference>
<accession>A0A2G9HWY4</accession>
<dbReference type="Proteomes" id="UP000231279">
    <property type="component" value="Unassembled WGS sequence"/>
</dbReference>
<dbReference type="EMBL" id="NKXS01000844">
    <property type="protein sequence ID" value="PIN21993.1"/>
    <property type="molecule type" value="Genomic_DNA"/>
</dbReference>
<feature type="domain" description="Myb-like" evidence="7">
    <location>
        <begin position="1"/>
        <end position="37"/>
    </location>
</feature>
<proteinExistence type="predicted"/>
<dbReference type="Gene3D" id="1.10.10.60">
    <property type="entry name" value="Homeodomain-like"/>
    <property type="match status" value="1"/>
</dbReference>
<evidence type="ECO:0000256" key="6">
    <source>
        <dbReference type="ARBA" id="ARBA00023242"/>
    </source>
</evidence>
<dbReference type="SUPFAM" id="SSF46689">
    <property type="entry name" value="Homeodomain-like"/>
    <property type="match status" value="1"/>
</dbReference>
<dbReference type="CDD" id="cd00167">
    <property type="entry name" value="SANT"/>
    <property type="match status" value="1"/>
</dbReference>
<dbReference type="PROSITE" id="PS51294">
    <property type="entry name" value="HTH_MYB"/>
    <property type="match status" value="1"/>
</dbReference>
<comment type="subcellular location">
    <subcellularLocation>
        <location evidence="1">Nucleus</location>
    </subcellularLocation>
</comment>
<keyword evidence="5" id="KW-0804">Transcription</keyword>
<evidence type="ECO:0000256" key="1">
    <source>
        <dbReference type="ARBA" id="ARBA00004123"/>
    </source>
</evidence>
<dbReference type="InterPro" id="IPR017930">
    <property type="entry name" value="Myb_dom"/>
</dbReference>
<dbReference type="GO" id="GO:0005634">
    <property type="term" value="C:nucleus"/>
    <property type="evidence" value="ECO:0007669"/>
    <property type="project" value="UniProtKB-SubCell"/>
</dbReference>
<evidence type="ECO:0000256" key="2">
    <source>
        <dbReference type="ARBA" id="ARBA00022737"/>
    </source>
</evidence>
<feature type="domain" description="HTH myb-type" evidence="8">
    <location>
        <begin position="1"/>
        <end position="41"/>
    </location>
</feature>